<feature type="chain" id="PRO_5019182001" description="GST N-terminal domain-containing protein" evidence="5">
    <location>
        <begin position="25"/>
        <end position="323"/>
    </location>
</feature>
<dbReference type="GO" id="GO:0045174">
    <property type="term" value="F:glutathione dehydrogenase (ascorbate) activity"/>
    <property type="evidence" value="ECO:0007669"/>
    <property type="project" value="UniProtKB-EC"/>
</dbReference>
<dbReference type="EMBL" id="CAACVS010000216">
    <property type="protein sequence ID" value="VEU39343.1"/>
    <property type="molecule type" value="Genomic_DNA"/>
</dbReference>
<accession>A0A448ZBA4</accession>
<dbReference type="AlphaFoldDB" id="A0A448ZBA4"/>
<gene>
    <name evidence="8" type="ORF">PSNMU_V1.4_AUG-EV-PASAV3_0061900</name>
</gene>
<keyword evidence="5" id="KW-0732">Signal</keyword>
<sequence length="323" mass="35278">MITRTRTTSTLFAAAIKATALCWAVLCSSSSHDSHSMAFVQSFSPTPLANGAEPRGTTIASSNSGLSSKTALSMAGGVRRRGLEQRREGATPTEGGMTLYLKAAEDGTSVGDCPFAHYIRMILEEKNLPYTVQPCASNDDKPGWLLEYYEGKMPCLRHKKEAYVESNVIAAYLDYFFPSGESDADHKAALKDAEDAMDGFFPAVAGYLKDKESDAEAELSCEPLAALREKLGALEEHLGNAGGEDCNLDGTSTSFGILDCRLVPQLYHLKVGIDTFKEHGKPDLESEFPTVHAYLSRSMTRESFVNTMYPPETIEWGWTNARQ</sequence>
<dbReference type="OrthoDB" id="1935530at2759"/>
<feature type="region of interest" description="Disordered" evidence="4">
    <location>
        <begin position="74"/>
        <end position="94"/>
    </location>
</feature>
<organism evidence="8 9">
    <name type="scientific">Pseudo-nitzschia multistriata</name>
    <dbReference type="NCBI Taxonomy" id="183589"/>
    <lineage>
        <taxon>Eukaryota</taxon>
        <taxon>Sar</taxon>
        <taxon>Stramenopiles</taxon>
        <taxon>Ochrophyta</taxon>
        <taxon>Bacillariophyta</taxon>
        <taxon>Bacillariophyceae</taxon>
        <taxon>Bacillariophycidae</taxon>
        <taxon>Bacillariales</taxon>
        <taxon>Bacillariaceae</taxon>
        <taxon>Pseudo-nitzschia</taxon>
    </lineage>
</organism>
<dbReference type="InterPro" id="IPR036282">
    <property type="entry name" value="Glutathione-S-Trfase_C_sf"/>
</dbReference>
<dbReference type="GO" id="GO:0033355">
    <property type="term" value="P:ascorbate glutathione cycle"/>
    <property type="evidence" value="ECO:0007669"/>
    <property type="project" value="InterPro"/>
</dbReference>
<keyword evidence="9" id="KW-1185">Reference proteome</keyword>
<evidence type="ECO:0000256" key="1">
    <source>
        <dbReference type="ARBA" id="ARBA00022679"/>
    </source>
</evidence>
<dbReference type="InterPro" id="IPR004045">
    <property type="entry name" value="Glutathione_S-Trfase_N"/>
</dbReference>
<evidence type="ECO:0000256" key="4">
    <source>
        <dbReference type="SAM" id="MobiDB-lite"/>
    </source>
</evidence>
<dbReference type="PROSITE" id="PS50404">
    <property type="entry name" value="GST_NTER"/>
    <property type="match status" value="1"/>
</dbReference>
<feature type="domain" description="GST C-terminal" evidence="7">
    <location>
        <begin position="167"/>
        <end position="323"/>
    </location>
</feature>
<dbReference type="PROSITE" id="PS50405">
    <property type="entry name" value="GST_CTER"/>
    <property type="match status" value="1"/>
</dbReference>
<dbReference type="SUPFAM" id="SSF47616">
    <property type="entry name" value="GST C-terminal domain-like"/>
    <property type="match status" value="1"/>
</dbReference>
<dbReference type="Proteomes" id="UP000291116">
    <property type="component" value="Unassembled WGS sequence"/>
</dbReference>
<feature type="domain" description="GST N-terminal" evidence="6">
    <location>
        <begin position="103"/>
        <end position="181"/>
    </location>
</feature>
<protein>
    <recommendedName>
        <fullName evidence="10">GST N-terminal domain-containing protein</fullName>
    </recommendedName>
</protein>
<dbReference type="CDD" id="cd00570">
    <property type="entry name" value="GST_N_family"/>
    <property type="match status" value="1"/>
</dbReference>
<evidence type="ECO:0000259" key="7">
    <source>
        <dbReference type="PROSITE" id="PS50405"/>
    </source>
</evidence>
<dbReference type="InterPro" id="IPR010987">
    <property type="entry name" value="Glutathione-S-Trfase_C-like"/>
</dbReference>
<dbReference type="PANTHER" id="PTHR44420:SF2">
    <property type="entry name" value="GLUTATHIONE S-TRANSFERASE DHAR2-RELATED"/>
    <property type="match status" value="1"/>
</dbReference>
<name>A0A448ZBA4_9STRA</name>
<dbReference type="PANTHER" id="PTHR44420">
    <property type="entry name" value="GLUTATHIONE S-TRANSFERASE DHAR2-RELATED"/>
    <property type="match status" value="1"/>
</dbReference>
<proteinExistence type="inferred from homology"/>
<evidence type="ECO:0000256" key="5">
    <source>
        <dbReference type="SAM" id="SignalP"/>
    </source>
</evidence>
<evidence type="ECO:0000313" key="8">
    <source>
        <dbReference type="EMBL" id="VEU39343.1"/>
    </source>
</evidence>
<evidence type="ECO:0000256" key="2">
    <source>
        <dbReference type="ARBA" id="ARBA00024194"/>
    </source>
</evidence>
<dbReference type="InterPro" id="IPR044627">
    <property type="entry name" value="DHAR1/2/3/4"/>
</dbReference>
<comment type="similarity">
    <text evidence="2">Belongs to the GST superfamily. DHAR family.</text>
</comment>
<keyword evidence="1" id="KW-0808">Transferase</keyword>
<dbReference type="InterPro" id="IPR036249">
    <property type="entry name" value="Thioredoxin-like_sf"/>
</dbReference>
<evidence type="ECO:0008006" key="10">
    <source>
        <dbReference type="Google" id="ProtNLM"/>
    </source>
</evidence>
<dbReference type="Gene3D" id="1.20.1050.10">
    <property type="match status" value="1"/>
</dbReference>
<dbReference type="Gene3D" id="3.40.30.10">
    <property type="entry name" value="Glutaredoxin"/>
    <property type="match status" value="1"/>
</dbReference>
<evidence type="ECO:0000313" key="9">
    <source>
        <dbReference type="Proteomes" id="UP000291116"/>
    </source>
</evidence>
<dbReference type="SUPFAM" id="SSF52833">
    <property type="entry name" value="Thioredoxin-like"/>
    <property type="match status" value="1"/>
</dbReference>
<evidence type="ECO:0000259" key="6">
    <source>
        <dbReference type="PROSITE" id="PS50404"/>
    </source>
</evidence>
<dbReference type="Pfam" id="PF13409">
    <property type="entry name" value="GST_N_2"/>
    <property type="match status" value="1"/>
</dbReference>
<evidence type="ECO:0000256" key="3">
    <source>
        <dbReference type="ARBA" id="ARBA00049544"/>
    </source>
</evidence>
<reference evidence="8 9" key="1">
    <citation type="submission" date="2019-01" db="EMBL/GenBank/DDBJ databases">
        <authorList>
            <person name="Ferrante I. M."/>
        </authorList>
    </citation>
    <scope>NUCLEOTIDE SEQUENCE [LARGE SCALE GENOMIC DNA]</scope>
    <source>
        <strain evidence="8 9">B856</strain>
    </source>
</reference>
<comment type="catalytic activity">
    <reaction evidence="3">
        <text>L-dehydroascorbate + 2 glutathione = glutathione disulfide + L-ascorbate</text>
        <dbReference type="Rhea" id="RHEA:24424"/>
        <dbReference type="ChEBI" id="CHEBI:38290"/>
        <dbReference type="ChEBI" id="CHEBI:57925"/>
        <dbReference type="ChEBI" id="CHEBI:58297"/>
        <dbReference type="ChEBI" id="CHEBI:58539"/>
        <dbReference type="EC" id="1.8.5.1"/>
    </reaction>
</comment>
<dbReference type="GO" id="GO:0016740">
    <property type="term" value="F:transferase activity"/>
    <property type="evidence" value="ECO:0007669"/>
    <property type="project" value="UniProtKB-KW"/>
</dbReference>
<feature type="signal peptide" evidence="5">
    <location>
        <begin position="1"/>
        <end position="24"/>
    </location>
</feature>